<organism evidence="1">
    <name type="scientific">freshwater metagenome</name>
    <dbReference type="NCBI Taxonomy" id="449393"/>
    <lineage>
        <taxon>unclassified sequences</taxon>
        <taxon>metagenomes</taxon>
        <taxon>ecological metagenomes</taxon>
    </lineage>
</organism>
<accession>A0A6J7KIX4</accession>
<sequence length="169" mass="16612">MRARRSTVFGITASGVLAAGLLFAPIALAANYAPELPPATVGAVSSPEVATPIGATGSGVVLVNAAAAARVTPTAVDNPAATAAAAPKVPVVAGKVIVAEVAALEPSTKMAVTMLVGGKKVNLGSARTDANGNLTLPGIRGAKPGTITVQITAPDGTKKFVKIVVTARR</sequence>
<name>A0A6J7KIX4_9ZZZZ</name>
<reference evidence="1" key="1">
    <citation type="submission" date="2020-05" db="EMBL/GenBank/DDBJ databases">
        <authorList>
            <person name="Chiriac C."/>
            <person name="Salcher M."/>
            <person name="Ghai R."/>
            <person name="Kavagutti S V."/>
        </authorList>
    </citation>
    <scope>NUCLEOTIDE SEQUENCE</scope>
</reference>
<dbReference type="AlphaFoldDB" id="A0A6J7KIX4"/>
<dbReference type="EMBL" id="CAFBNE010000058">
    <property type="protein sequence ID" value="CAB4955607.1"/>
    <property type="molecule type" value="Genomic_DNA"/>
</dbReference>
<gene>
    <name evidence="1" type="ORF">UFOPK3772_01837</name>
</gene>
<proteinExistence type="predicted"/>
<protein>
    <submittedName>
        <fullName evidence="1">Unannotated protein</fullName>
    </submittedName>
</protein>
<evidence type="ECO:0000313" key="1">
    <source>
        <dbReference type="EMBL" id="CAB4955607.1"/>
    </source>
</evidence>